<sequence length="40" mass="4381">MRPRLLGLVWLVSVMELLPPRDGWRGASGAVRLGRLPVVG</sequence>
<comment type="caution">
    <text evidence="1">The sequence shown here is derived from an EMBL/GenBank/DDBJ whole genome shotgun (WGS) entry which is preliminary data.</text>
</comment>
<reference evidence="1 2" key="1">
    <citation type="submission" date="2024-10" db="EMBL/GenBank/DDBJ databases">
        <title>The Natural Products Discovery Center: Release of the First 8490 Sequenced Strains for Exploring Actinobacteria Biosynthetic Diversity.</title>
        <authorList>
            <person name="Kalkreuter E."/>
            <person name="Kautsar S.A."/>
            <person name="Yang D."/>
            <person name="Bader C.D."/>
            <person name="Teijaro C.N."/>
            <person name="Fluegel L."/>
            <person name="Davis C.M."/>
            <person name="Simpson J.R."/>
            <person name="Lauterbach L."/>
            <person name="Steele A.D."/>
            <person name="Gui C."/>
            <person name="Meng S."/>
            <person name="Li G."/>
            <person name="Viehrig K."/>
            <person name="Ye F."/>
            <person name="Su P."/>
            <person name="Kiefer A.F."/>
            <person name="Nichols A."/>
            <person name="Cepeda A.J."/>
            <person name="Yan W."/>
            <person name="Fan B."/>
            <person name="Jiang Y."/>
            <person name="Adhikari A."/>
            <person name="Zheng C.-J."/>
            <person name="Schuster L."/>
            <person name="Cowan T.M."/>
            <person name="Smanski M.J."/>
            <person name="Chevrette M.G."/>
            <person name="De Carvalho L.P.S."/>
            <person name="Shen B."/>
        </authorList>
    </citation>
    <scope>NUCLEOTIDE SEQUENCE [LARGE SCALE GENOMIC DNA]</scope>
    <source>
        <strain evidence="1 2">NPDC000140</strain>
    </source>
</reference>
<evidence type="ECO:0000313" key="1">
    <source>
        <dbReference type="EMBL" id="MFF5198822.1"/>
    </source>
</evidence>
<proteinExistence type="predicted"/>
<evidence type="ECO:0000313" key="2">
    <source>
        <dbReference type="Proteomes" id="UP001602287"/>
    </source>
</evidence>
<organism evidence="1 2">
    <name type="scientific">Micromonospora parva</name>
    <dbReference type="NCBI Taxonomy" id="1464048"/>
    <lineage>
        <taxon>Bacteria</taxon>
        <taxon>Bacillati</taxon>
        <taxon>Actinomycetota</taxon>
        <taxon>Actinomycetes</taxon>
        <taxon>Micromonosporales</taxon>
        <taxon>Micromonosporaceae</taxon>
        <taxon>Micromonospora</taxon>
    </lineage>
</organism>
<dbReference type="Proteomes" id="UP001602287">
    <property type="component" value="Unassembled WGS sequence"/>
</dbReference>
<accession>A0ABW6VQQ7</accession>
<gene>
    <name evidence="1" type="ORF">ACFY3B_04350</name>
</gene>
<dbReference type="RefSeq" id="WP_256443362.1">
    <property type="nucleotide sequence ID" value="NZ_JBEXXF010000048.1"/>
</dbReference>
<keyword evidence="2" id="KW-1185">Reference proteome</keyword>
<dbReference type="GeneID" id="95370395"/>
<protein>
    <submittedName>
        <fullName evidence="1">Uncharacterized protein</fullName>
    </submittedName>
</protein>
<name>A0ABW6VQQ7_9ACTN</name>
<dbReference type="EMBL" id="JBIAZM010000001">
    <property type="protein sequence ID" value="MFF5198822.1"/>
    <property type="molecule type" value="Genomic_DNA"/>
</dbReference>